<dbReference type="RefSeq" id="XP_024336161.1">
    <property type="nucleotide sequence ID" value="XM_024477833.1"/>
</dbReference>
<feature type="region of interest" description="Disordered" evidence="1">
    <location>
        <begin position="24"/>
        <end position="95"/>
    </location>
</feature>
<keyword evidence="3" id="KW-1185">Reference proteome</keyword>
<feature type="compositionally biased region" description="Polar residues" evidence="1">
    <location>
        <begin position="83"/>
        <end position="95"/>
    </location>
</feature>
<dbReference type="STRING" id="670580.A0A1X6MSL9"/>
<dbReference type="Proteomes" id="UP000194127">
    <property type="component" value="Unassembled WGS sequence"/>
</dbReference>
<dbReference type="AlphaFoldDB" id="A0A1X6MSL9"/>
<dbReference type="GeneID" id="36322783"/>
<sequence length="288" mass="30792">MVGVHNIEVITGEQIKDLEKEVHKERQAADANVNGSETGGWSSNGGGWGSADNTASDGWGNTGSNDQGGDWTTIDVDDGDWQTAGSTWDNGPTPNQLMAFLGPTVLPLTHTAGVVERSTRRILSVTPAPDRSKLPKKKAKRSGAEKVEDELEGRFARLVLAPWASGPLAQHTDVFKPEILPPSRGLVVEDVSKDATVASGASRPHNPFKDEITVLLDPSVADKMIVGMGLSATWAQLARQDLSGVDWMDEKSADEPKPGSVAGKVGVPTSFWYMEKLLSILPSYHSEA</sequence>
<proteinExistence type="predicted"/>
<dbReference type="OrthoDB" id="435402at2759"/>
<organism evidence="2 3">
    <name type="scientific">Postia placenta MAD-698-R-SB12</name>
    <dbReference type="NCBI Taxonomy" id="670580"/>
    <lineage>
        <taxon>Eukaryota</taxon>
        <taxon>Fungi</taxon>
        <taxon>Dikarya</taxon>
        <taxon>Basidiomycota</taxon>
        <taxon>Agaricomycotina</taxon>
        <taxon>Agaricomycetes</taxon>
        <taxon>Polyporales</taxon>
        <taxon>Adustoporiaceae</taxon>
        <taxon>Rhodonia</taxon>
    </lineage>
</organism>
<protein>
    <submittedName>
        <fullName evidence="2">Uncharacterized protein</fullName>
    </submittedName>
</protein>
<reference evidence="2 3" key="1">
    <citation type="submission" date="2017-04" db="EMBL/GenBank/DDBJ databases">
        <title>Genome Sequence of the Model Brown-Rot Fungus Postia placenta SB12.</title>
        <authorList>
            <consortium name="DOE Joint Genome Institute"/>
            <person name="Gaskell J."/>
            <person name="Kersten P."/>
            <person name="Larrondo L.F."/>
            <person name="Canessa P."/>
            <person name="Martinez D."/>
            <person name="Hibbett D."/>
            <person name="Schmoll M."/>
            <person name="Kubicek C.P."/>
            <person name="Martinez A.T."/>
            <person name="Yadav J."/>
            <person name="Master E."/>
            <person name="Magnuson J.K."/>
            <person name="James T."/>
            <person name="Yaver D."/>
            <person name="Berka R."/>
            <person name="Labutti K."/>
            <person name="Lipzen A."/>
            <person name="Aerts A."/>
            <person name="Barry K."/>
            <person name="Henrissat B."/>
            <person name="Blanchette R."/>
            <person name="Grigoriev I."/>
            <person name="Cullen D."/>
        </authorList>
    </citation>
    <scope>NUCLEOTIDE SEQUENCE [LARGE SCALE GENOMIC DNA]</scope>
    <source>
        <strain evidence="2 3">MAD-698-R-SB12</strain>
    </source>
</reference>
<accession>A0A1X6MSL9</accession>
<dbReference type="EMBL" id="KZ110602">
    <property type="protein sequence ID" value="OSX59367.1"/>
    <property type="molecule type" value="Genomic_DNA"/>
</dbReference>
<name>A0A1X6MSL9_9APHY</name>
<gene>
    <name evidence="2" type="ORF">POSPLADRAFT_1040995</name>
</gene>
<evidence type="ECO:0000313" key="3">
    <source>
        <dbReference type="Proteomes" id="UP000194127"/>
    </source>
</evidence>
<evidence type="ECO:0000313" key="2">
    <source>
        <dbReference type="EMBL" id="OSX59367.1"/>
    </source>
</evidence>
<evidence type="ECO:0000256" key="1">
    <source>
        <dbReference type="SAM" id="MobiDB-lite"/>
    </source>
</evidence>